<feature type="compositionally biased region" description="Gly residues" evidence="1">
    <location>
        <begin position="115"/>
        <end position="125"/>
    </location>
</feature>
<name>A0A7S1IKG9_9EUGL</name>
<gene>
    <name evidence="2" type="ORF">EGYM00392_LOCUS25674</name>
</gene>
<feature type="region of interest" description="Disordered" evidence="1">
    <location>
        <begin position="107"/>
        <end position="140"/>
    </location>
</feature>
<proteinExistence type="predicted"/>
<organism evidence="2">
    <name type="scientific">Eutreptiella gymnastica</name>
    <dbReference type="NCBI Taxonomy" id="73025"/>
    <lineage>
        <taxon>Eukaryota</taxon>
        <taxon>Discoba</taxon>
        <taxon>Euglenozoa</taxon>
        <taxon>Euglenida</taxon>
        <taxon>Spirocuta</taxon>
        <taxon>Euglenophyceae</taxon>
        <taxon>Eutreptiales</taxon>
        <taxon>Eutreptiaceae</taxon>
        <taxon>Eutreptiella</taxon>
    </lineage>
</organism>
<reference evidence="2" key="1">
    <citation type="submission" date="2021-01" db="EMBL/GenBank/DDBJ databases">
        <authorList>
            <person name="Corre E."/>
            <person name="Pelletier E."/>
            <person name="Niang G."/>
            <person name="Scheremetjew M."/>
            <person name="Finn R."/>
            <person name="Kale V."/>
            <person name="Holt S."/>
            <person name="Cochrane G."/>
            <person name="Meng A."/>
            <person name="Brown T."/>
            <person name="Cohen L."/>
        </authorList>
    </citation>
    <scope>NUCLEOTIDE SEQUENCE</scope>
    <source>
        <strain evidence="2">NIES-381</strain>
    </source>
</reference>
<sequence length="140" mass="13949">MVCAALTLLGRLSHPPEVGGRSPSRERQCGGHGPQASQPPSLSPKALAPGPWDGVPHLWGGGGSSPSLSQTSGYLPPWVPSTPEAPPRVWVVGTPGAGPGLLVAMLGGVDLPQGGPKGGGRGDGGPQSPPGPPHLAHLVW</sequence>
<accession>A0A7S1IKG9</accession>
<feature type="compositionally biased region" description="Pro residues" evidence="1">
    <location>
        <begin position="77"/>
        <end position="86"/>
    </location>
</feature>
<evidence type="ECO:0000256" key="1">
    <source>
        <dbReference type="SAM" id="MobiDB-lite"/>
    </source>
</evidence>
<evidence type="ECO:0000313" key="2">
    <source>
        <dbReference type="EMBL" id="CAD9014568.1"/>
    </source>
</evidence>
<dbReference type="AlphaFoldDB" id="A0A7S1IKG9"/>
<protein>
    <submittedName>
        <fullName evidence="2">Uncharacterized protein</fullName>
    </submittedName>
</protein>
<feature type="region of interest" description="Disordered" evidence="1">
    <location>
        <begin position="12"/>
        <end position="87"/>
    </location>
</feature>
<dbReference type="EMBL" id="HBGA01068707">
    <property type="protein sequence ID" value="CAD9014568.1"/>
    <property type="molecule type" value="Transcribed_RNA"/>
</dbReference>